<dbReference type="EMBL" id="RAXU01000001">
    <property type="protein sequence ID" value="RKG36224.1"/>
    <property type="molecule type" value="Genomic_DNA"/>
</dbReference>
<dbReference type="RefSeq" id="WP_120368694.1">
    <property type="nucleotide sequence ID" value="NZ_LXGN01000045.1"/>
</dbReference>
<feature type="signal peptide" evidence="1">
    <location>
        <begin position="1"/>
        <end position="24"/>
    </location>
</feature>
<proteinExistence type="predicted"/>
<comment type="caution">
    <text evidence="2">The sequence shown here is derived from an EMBL/GenBank/DDBJ whole genome shotgun (WGS) entry which is preliminary data.</text>
</comment>
<dbReference type="OrthoDB" id="1397771at2"/>
<reference evidence="2 3" key="1">
    <citation type="submission" date="2018-09" db="EMBL/GenBank/DDBJ databases">
        <title>The draft genome of Acinetobacter spp. strains.</title>
        <authorList>
            <person name="Qin J."/>
            <person name="Feng Y."/>
            <person name="Zong Z."/>
        </authorList>
    </citation>
    <scope>NUCLEOTIDE SEQUENCE [LARGE SCALE GENOMIC DNA]</scope>
    <source>
        <strain evidence="2 3">WCHAc060096</strain>
    </source>
</reference>
<sequence length="398" mass="45092">MKKSVVSTISVSIFCLGVSTGSWAEASPLEWKNEDGTASFKVGGVIRVQDRYESWPQSSNRGMGKLDFDVLRLDLKGTYDDFYLNSSFLLQDQEFTSIEKAYVGYKLNPNNSLEAGFVYKPFAIYPYPQNGWTYHLPFFLGYGNNIAPGLNWNYDDKNWDIKLGYYPSMLETNMRYSPESGSYDDLKNTFPNQKGYQNEKQNQVNARVVKKFDTTLGKQEVGLSGAISQLHNKITDDDGKYYALGLHANSNLNRWNIQGSIIHYQYDAKNPEGVDDRMTLMGTNGLTPSYLIASEGTVSSLNVSYTLPIKDMWKLKAIKFYNDFSYLDKTHTDWSASQMNTTGMMFIASPFMVWADYTWGKNANIIGGSTNSTGYTTATSLNSDKWLYRVNLNFGFSF</sequence>
<accession>A0A3A8F1N3</accession>
<evidence type="ECO:0000256" key="1">
    <source>
        <dbReference type="SAM" id="SignalP"/>
    </source>
</evidence>
<keyword evidence="1" id="KW-0732">Signal</keyword>
<name>A0A3A8F1N3_9GAMM</name>
<organism evidence="2 3">
    <name type="scientific">Acinetobacter guerrae</name>
    <dbReference type="NCBI Taxonomy" id="1843371"/>
    <lineage>
        <taxon>Bacteria</taxon>
        <taxon>Pseudomonadati</taxon>
        <taxon>Pseudomonadota</taxon>
        <taxon>Gammaproteobacteria</taxon>
        <taxon>Moraxellales</taxon>
        <taxon>Moraxellaceae</taxon>
        <taxon>Acinetobacter</taxon>
    </lineage>
</organism>
<dbReference type="AlphaFoldDB" id="A0A3A8F1N3"/>
<keyword evidence="3" id="KW-1185">Reference proteome</keyword>
<gene>
    <name evidence="2" type="ORF">D7V21_01115</name>
</gene>
<protein>
    <submittedName>
        <fullName evidence="2">Uncharacterized protein</fullName>
    </submittedName>
</protein>
<dbReference type="SUPFAM" id="SSF56935">
    <property type="entry name" value="Porins"/>
    <property type="match status" value="1"/>
</dbReference>
<evidence type="ECO:0000313" key="3">
    <source>
        <dbReference type="Proteomes" id="UP000269001"/>
    </source>
</evidence>
<feature type="chain" id="PRO_5017379885" evidence="1">
    <location>
        <begin position="25"/>
        <end position="398"/>
    </location>
</feature>
<evidence type="ECO:0000313" key="2">
    <source>
        <dbReference type="EMBL" id="RKG36224.1"/>
    </source>
</evidence>
<dbReference type="Proteomes" id="UP000269001">
    <property type="component" value="Unassembled WGS sequence"/>
</dbReference>